<evidence type="ECO:0000256" key="18">
    <source>
        <dbReference type="RuleBase" id="RU371123"/>
    </source>
</evidence>
<feature type="compositionally biased region" description="Basic and acidic residues" evidence="19">
    <location>
        <begin position="11"/>
        <end position="23"/>
    </location>
</feature>
<dbReference type="Gene3D" id="1.20.120.310">
    <property type="entry name" value="ERV/ALR sulfhydryl oxidase domain"/>
    <property type="match status" value="1"/>
</dbReference>
<dbReference type="GO" id="GO:0005758">
    <property type="term" value="C:mitochondrial intermembrane space"/>
    <property type="evidence" value="ECO:0007669"/>
    <property type="project" value="UniProtKB-SubCell"/>
</dbReference>
<dbReference type="InterPro" id="IPR000357">
    <property type="entry name" value="HEAT"/>
</dbReference>
<dbReference type="GO" id="GO:0031981">
    <property type="term" value="C:nuclear lumen"/>
    <property type="evidence" value="ECO:0007669"/>
    <property type="project" value="UniProtKB-ARBA"/>
</dbReference>
<dbReference type="InterPro" id="IPR017905">
    <property type="entry name" value="ERV/ALR_sulphydryl_oxidase"/>
</dbReference>
<dbReference type="GO" id="GO:0016972">
    <property type="term" value="F:thiol oxidase activity"/>
    <property type="evidence" value="ECO:0007669"/>
    <property type="project" value="UniProtKB-EC"/>
</dbReference>
<feature type="repeat" description="ARM" evidence="17">
    <location>
        <begin position="337"/>
        <end position="364"/>
    </location>
</feature>
<evidence type="ECO:0000256" key="16">
    <source>
        <dbReference type="ARBA" id="ARBA00038423"/>
    </source>
</evidence>
<keyword evidence="7" id="KW-0963">Cytoplasm</keyword>
<dbReference type="GO" id="GO:0006606">
    <property type="term" value="P:protein import into nucleus"/>
    <property type="evidence" value="ECO:0007669"/>
    <property type="project" value="InterPro"/>
</dbReference>
<keyword evidence="14" id="KW-1015">Disulfide bond</keyword>
<accession>A0A8H3LQ97</accession>
<dbReference type="InterPro" id="IPR011989">
    <property type="entry name" value="ARM-like"/>
</dbReference>
<dbReference type="PANTHER" id="PTHR10527">
    <property type="entry name" value="IMPORTIN BETA"/>
    <property type="match status" value="1"/>
</dbReference>
<dbReference type="Proteomes" id="UP000615446">
    <property type="component" value="Unassembled WGS sequence"/>
</dbReference>
<dbReference type="GO" id="GO:0015035">
    <property type="term" value="F:protein-disulfide reductase activity"/>
    <property type="evidence" value="ECO:0007669"/>
    <property type="project" value="UniProtKB-ARBA"/>
</dbReference>
<proteinExistence type="inferred from homology"/>
<comment type="subcellular location">
    <subcellularLocation>
        <location evidence="3">Cytoplasm</location>
    </subcellularLocation>
    <subcellularLocation>
        <location evidence="4">Mitochondrion intermembrane space</location>
    </subcellularLocation>
    <subcellularLocation>
        <location evidence="2">Nucleus envelope</location>
    </subcellularLocation>
</comment>
<dbReference type="Pfam" id="PF03810">
    <property type="entry name" value="IBN_N"/>
    <property type="match status" value="1"/>
</dbReference>
<evidence type="ECO:0000256" key="10">
    <source>
        <dbReference type="ARBA" id="ARBA00022827"/>
    </source>
</evidence>
<dbReference type="SUPFAM" id="SSF69000">
    <property type="entry name" value="FAD-dependent thiol oxidase"/>
    <property type="match status" value="1"/>
</dbReference>
<dbReference type="PROSITE" id="PS51324">
    <property type="entry name" value="ERV_ALR"/>
    <property type="match status" value="1"/>
</dbReference>
<name>A0A8H3LQ97_9GLOM</name>
<evidence type="ECO:0000256" key="2">
    <source>
        <dbReference type="ARBA" id="ARBA00004259"/>
    </source>
</evidence>
<dbReference type="FunFam" id="1.20.120.310:FF:000003">
    <property type="entry name" value="Sulfhydryl oxidase"/>
    <property type="match status" value="1"/>
</dbReference>
<keyword evidence="6" id="KW-0813">Transport</keyword>
<keyword evidence="8 18" id="KW-0285">Flavoprotein</keyword>
<evidence type="ECO:0000256" key="3">
    <source>
        <dbReference type="ARBA" id="ARBA00004496"/>
    </source>
</evidence>
<dbReference type="EMBL" id="BLAL01000194">
    <property type="protein sequence ID" value="GES90536.1"/>
    <property type="molecule type" value="Genomic_DNA"/>
</dbReference>
<protein>
    <recommendedName>
        <fullName evidence="18">Sulfhydryl oxidase</fullName>
        <ecNumber evidence="18">1.8.3.2</ecNumber>
    </recommendedName>
</protein>
<dbReference type="Gene3D" id="4.10.320.60">
    <property type="match status" value="1"/>
</dbReference>
<dbReference type="InterPro" id="IPR036774">
    <property type="entry name" value="ERV/ALR_sulphydryl_oxid_sf"/>
</dbReference>
<dbReference type="GO" id="GO:0031267">
    <property type="term" value="F:small GTPase binding"/>
    <property type="evidence" value="ECO:0007669"/>
    <property type="project" value="InterPro"/>
</dbReference>
<dbReference type="EC" id="1.8.3.2" evidence="18"/>
<comment type="similarity">
    <text evidence="16">Belongs to the importin beta family. Importin beta-2 subfamily.</text>
</comment>
<evidence type="ECO:0000313" key="23">
    <source>
        <dbReference type="Proteomes" id="UP000615446"/>
    </source>
</evidence>
<dbReference type="PROSITE" id="PS50166">
    <property type="entry name" value="IMPORTIN_B_NT"/>
    <property type="match status" value="1"/>
</dbReference>
<evidence type="ECO:0000259" key="20">
    <source>
        <dbReference type="PROSITE" id="PS50166"/>
    </source>
</evidence>
<evidence type="ECO:0000313" key="22">
    <source>
        <dbReference type="EMBL" id="GES90536.1"/>
    </source>
</evidence>
<keyword evidence="9" id="KW-0677">Repeat</keyword>
<evidence type="ECO:0000256" key="14">
    <source>
        <dbReference type="ARBA" id="ARBA00023157"/>
    </source>
</evidence>
<dbReference type="Pfam" id="PF13513">
    <property type="entry name" value="HEAT_EZ"/>
    <property type="match status" value="1"/>
</dbReference>
<evidence type="ECO:0000256" key="8">
    <source>
        <dbReference type="ARBA" id="ARBA00022630"/>
    </source>
</evidence>
<keyword evidence="13" id="KW-0496">Mitochondrion</keyword>
<dbReference type="AlphaFoldDB" id="A0A8H3LQ97"/>
<dbReference type="Pfam" id="PF02985">
    <property type="entry name" value="HEAT"/>
    <property type="match status" value="1"/>
</dbReference>
<dbReference type="InterPro" id="IPR016024">
    <property type="entry name" value="ARM-type_fold"/>
</dbReference>
<keyword evidence="15" id="KW-0539">Nucleus</keyword>
<comment type="cofactor">
    <cofactor evidence="1 18">
        <name>FAD</name>
        <dbReference type="ChEBI" id="CHEBI:57692"/>
    </cofactor>
</comment>
<comment type="catalytic activity">
    <reaction evidence="18">
        <text>2 R'C(R)SH + O2 = R'C(R)S-S(R)CR' + H2O2</text>
        <dbReference type="Rhea" id="RHEA:17357"/>
        <dbReference type="ChEBI" id="CHEBI:15379"/>
        <dbReference type="ChEBI" id="CHEBI:16240"/>
        <dbReference type="ChEBI" id="CHEBI:16520"/>
        <dbReference type="ChEBI" id="CHEBI:17412"/>
        <dbReference type="EC" id="1.8.3.2"/>
    </reaction>
</comment>
<organism evidence="22 23">
    <name type="scientific">Rhizophagus clarus</name>
    <dbReference type="NCBI Taxonomy" id="94130"/>
    <lineage>
        <taxon>Eukaryota</taxon>
        <taxon>Fungi</taxon>
        <taxon>Fungi incertae sedis</taxon>
        <taxon>Mucoromycota</taxon>
        <taxon>Glomeromycotina</taxon>
        <taxon>Glomeromycetes</taxon>
        <taxon>Glomerales</taxon>
        <taxon>Glomeraceae</taxon>
        <taxon>Rhizophagus</taxon>
    </lineage>
</organism>
<dbReference type="InterPro" id="IPR001494">
    <property type="entry name" value="Importin-beta_N"/>
</dbReference>
<feature type="domain" description="Importin N-terminal" evidence="20">
    <location>
        <begin position="242"/>
        <end position="310"/>
    </location>
</feature>
<dbReference type="OrthoDB" id="951172at2759"/>
<reference evidence="22" key="1">
    <citation type="submission" date="2019-10" db="EMBL/GenBank/DDBJ databases">
        <title>Conservation and host-specific expression of non-tandemly repeated heterogenous ribosome RNA gene in arbuscular mycorrhizal fungi.</title>
        <authorList>
            <person name="Maeda T."/>
            <person name="Kobayashi Y."/>
            <person name="Nakagawa T."/>
            <person name="Ezawa T."/>
            <person name="Yamaguchi K."/>
            <person name="Bino T."/>
            <person name="Nishimoto Y."/>
            <person name="Shigenobu S."/>
            <person name="Kawaguchi M."/>
        </authorList>
    </citation>
    <scope>NUCLEOTIDE SEQUENCE</scope>
    <source>
        <strain evidence="22">HR1</strain>
    </source>
</reference>
<dbReference type="SUPFAM" id="SSF48371">
    <property type="entry name" value="ARM repeat"/>
    <property type="match status" value="1"/>
</dbReference>
<dbReference type="GO" id="GO:0005635">
    <property type="term" value="C:nuclear envelope"/>
    <property type="evidence" value="ECO:0007669"/>
    <property type="project" value="UniProtKB-SubCell"/>
</dbReference>
<evidence type="ECO:0000256" key="12">
    <source>
        <dbReference type="ARBA" id="ARBA00023002"/>
    </source>
</evidence>
<keyword evidence="11" id="KW-0653">Protein transport</keyword>
<keyword evidence="12 18" id="KW-0560">Oxidoreductase</keyword>
<dbReference type="Pfam" id="PF04777">
    <property type="entry name" value="Evr1_Alr"/>
    <property type="match status" value="1"/>
</dbReference>
<evidence type="ECO:0000256" key="5">
    <source>
        <dbReference type="ARBA" id="ARBA00010907"/>
    </source>
</evidence>
<evidence type="ECO:0000256" key="1">
    <source>
        <dbReference type="ARBA" id="ARBA00001974"/>
    </source>
</evidence>
<dbReference type="InterPro" id="IPR000225">
    <property type="entry name" value="Armadillo"/>
</dbReference>
<feature type="compositionally biased region" description="Acidic residues" evidence="19">
    <location>
        <begin position="580"/>
        <end position="593"/>
    </location>
</feature>
<dbReference type="Gene3D" id="1.25.10.10">
    <property type="entry name" value="Leucine-rich Repeat Variant"/>
    <property type="match status" value="2"/>
</dbReference>
<keyword evidence="10 18" id="KW-0274">FAD</keyword>
<evidence type="ECO:0000256" key="13">
    <source>
        <dbReference type="ARBA" id="ARBA00023128"/>
    </source>
</evidence>
<dbReference type="PROSITE" id="PS50176">
    <property type="entry name" value="ARM_REPEAT"/>
    <property type="match status" value="1"/>
</dbReference>
<feature type="region of interest" description="Disordered" evidence="19">
    <location>
        <begin position="529"/>
        <end position="593"/>
    </location>
</feature>
<evidence type="ECO:0000256" key="19">
    <source>
        <dbReference type="SAM" id="MobiDB-lite"/>
    </source>
</evidence>
<evidence type="ECO:0000256" key="7">
    <source>
        <dbReference type="ARBA" id="ARBA00022490"/>
    </source>
</evidence>
<evidence type="ECO:0000259" key="21">
    <source>
        <dbReference type="PROSITE" id="PS51324"/>
    </source>
</evidence>
<feature type="region of interest" description="Disordered" evidence="19">
    <location>
        <begin position="1"/>
        <end position="48"/>
    </location>
</feature>
<feature type="domain" description="ERV/ALR sulfhydryl oxidase" evidence="21">
    <location>
        <begin position="105"/>
        <end position="205"/>
    </location>
</feature>
<dbReference type="SMART" id="SM00913">
    <property type="entry name" value="IBN_N"/>
    <property type="match status" value="1"/>
</dbReference>
<dbReference type="InterPro" id="IPR040122">
    <property type="entry name" value="Importin_beta"/>
</dbReference>
<evidence type="ECO:0000256" key="4">
    <source>
        <dbReference type="ARBA" id="ARBA00004569"/>
    </source>
</evidence>
<evidence type="ECO:0000256" key="15">
    <source>
        <dbReference type="ARBA" id="ARBA00023242"/>
    </source>
</evidence>
<evidence type="ECO:0000256" key="17">
    <source>
        <dbReference type="PROSITE-ProRule" id="PRU00259"/>
    </source>
</evidence>
<dbReference type="FunFam" id="1.25.10.10:FF:000028">
    <property type="entry name" value="Transportin-1 isoform 1"/>
    <property type="match status" value="1"/>
</dbReference>
<comment type="caution">
    <text evidence="22">The sequence shown here is derived from an EMBL/GenBank/DDBJ whole genome shotgun (WGS) entry which is preliminary data.</text>
</comment>
<evidence type="ECO:0000256" key="11">
    <source>
        <dbReference type="ARBA" id="ARBA00022927"/>
    </source>
</evidence>
<comment type="similarity">
    <text evidence="5">Belongs to the importin beta family. Importin beta-1 subfamily.</text>
</comment>
<sequence length="1136" mass="129565">MTELLPLQNEDISKLQSNDKKTTEPSFTESPQYDDKKSTSDNKATGILLDKDGKPCRACTAFKDWTKRGKKKQQTAHNTEKNINNNMEITELKNNNSSQELPEDCPPDSEQLGKATWTFLHTMAAYYPEVPSYEQQRNMRKFLDTFSQFYPCWYCAEHLRDEMIKKPPKVESKMSLGKWLCDMHNIINERLGKPIFDCNKIDERWKDGPKDVELAKLKVKKLFLYGIFKHRLYWKASWSGMIQQKLDSFNKIPDYPNYLAYILTQMPQEEPSTRAIAGLLLKNTIRVYFATIQRDVLAYVKALSIKGLGDQDVMVRGIIGNVITTIVTRGGLADWPQVLPALMELLDSQDYNIVEGAFGALQKICEDSSRELDQDIEGTRPLNYMIPKIITFFDSQHVKIRVYAVSCINQFILMRSNSLFIHIDAFVTALFKRASDESPDVRKNVCQALVMLLEVRPDKLLPEIANVVEYMLFSTQDQDEQVALEACEFWLAFAEQEDLREHLRPFLPRIVPVLLKCMVYSEMDILTLGGDEDDTNVPDSEQDIKPRFHRAKTHTFERTESNGGAGGSAEDASTANVNREEEEEEEDDEDLDDDDIYSEWNLRKCSAAALDVLATVFGNELLEILLPFLREQLFHQEWKHRECGILALGAVSEGCMEGVEPHLQNLVPYLIQTLDDPKPLVRSITCWTLGRYSRWCVNPPNPPQDRQKYFVPLLEGLLRKVLDNNKRVQEAACSAFATLEEEACELLIPFLEPILRNLVYAFSKYQHKNLLILYDAIGTLADSVSSALNKKEYIEILMAPLIEKWHLLKDDDRDLFPLLECLSSVTTALGLGFLPYAPPVFERCVKLIHNTLLQYDMHQNNPTMDMPDKDFMIVALDLLSGLTQGLGPEVEKFVANSQPQLLPLLSICLRDPVAEVRQSAYALLGDLSIACFSHIRPYLNSFMVELINQVDPRAEHVSVCNNAAWAAGEIALQCGADMQPWIPPLLDRLIQLLTSETTPRTLLENAGITIGRLGLVCPQLVAPHLDVFSEAWCKALRGIRDNDEKDTAFRGLCEMIQVNPNGIAKSFLYFCDAVVQWQHPPPELNEIFRKILTGFKQMMGPNWDAYTILQFIKLCNNSIPKIVYSYFIIFDFTFTT</sequence>
<gene>
    <name evidence="22" type="ORF">RCL2_001737700</name>
</gene>
<evidence type="ECO:0000256" key="9">
    <source>
        <dbReference type="ARBA" id="ARBA00022737"/>
    </source>
</evidence>
<evidence type="ECO:0000256" key="6">
    <source>
        <dbReference type="ARBA" id="ARBA00022448"/>
    </source>
</evidence>